<proteinExistence type="predicted"/>
<protein>
    <submittedName>
        <fullName evidence="2">Unnamed product</fullName>
    </submittedName>
</protein>
<dbReference type="Proteomes" id="UP000009170">
    <property type="component" value="Unassembled WGS sequence"/>
</dbReference>
<feature type="compositionally biased region" description="Basic residues" evidence="1">
    <location>
        <begin position="7"/>
        <end position="20"/>
    </location>
</feature>
<dbReference type="InParanoid" id="A0A090MEX7"/>
<evidence type="ECO:0000313" key="2">
    <source>
        <dbReference type="EMBL" id="CEG01547.1"/>
    </source>
</evidence>
<dbReference type="KEGG" id="ota:OT_ostta08g03130"/>
<organism evidence="2 3">
    <name type="scientific">Ostreococcus tauri</name>
    <name type="common">Marine green alga</name>
    <dbReference type="NCBI Taxonomy" id="70448"/>
    <lineage>
        <taxon>Eukaryota</taxon>
        <taxon>Viridiplantae</taxon>
        <taxon>Chlorophyta</taxon>
        <taxon>Mamiellophyceae</taxon>
        <taxon>Mamiellales</taxon>
        <taxon>Bathycoccaceae</taxon>
        <taxon>Ostreococcus</taxon>
    </lineage>
</organism>
<reference evidence="3" key="1">
    <citation type="journal article" date="2006" name="Proc. Natl. Acad. Sci. U.S.A.">
        <title>Genome analysis of the smallest free-living eukaryote Ostreococcus tauri unveils many unique features.</title>
        <authorList>
            <person name="Derelle E."/>
            <person name="Ferraz C."/>
            <person name="Rombauts S."/>
            <person name="Rouze P."/>
            <person name="Worden A.Z."/>
            <person name="Robbens S."/>
            <person name="Partensky F."/>
            <person name="Degroeve S."/>
            <person name="Echeynie S."/>
            <person name="Cooke R."/>
            <person name="Saeys Y."/>
            <person name="Wuyts J."/>
            <person name="Jabbari K."/>
            <person name="Bowler C."/>
            <person name="Panaud O."/>
            <person name="Piegu B."/>
            <person name="Ball S.G."/>
            <person name="Ral J.-P."/>
            <person name="Bouget F.-Y."/>
            <person name="Piganeau G."/>
            <person name="De Baets B."/>
            <person name="Picard A."/>
            <person name="Delseny M."/>
            <person name="Demaille J."/>
            <person name="Van de Peer Y."/>
            <person name="Moreau H."/>
        </authorList>
    </citation>
    <scope>NUCLEOTIDE SEQUENCE [LARGE SCALE GENOMIC DNA]</scope>
    <source>
        <strain evidence="3">OTTH 0595 / CCAP 157/2 / RCC745</strain>
    </source>
</reference>
<name>A0A090MEX7_OSTTA</name>
<comment type="caution">
    <text evidence="2">The sequence shown here is derived from an EMBL/GenBank/DDBJ whole genome shotgun (WGS) entry which is preliminary data.</text>
</comment>
<sequence>MPCPKGTRTKGLSKRYTKGLRHAAVTKRARTETFLKRTAFIEEKLKEMDAQSDDAAASRAMRSSAIDAVPTIEGVMPLRPIPNKRGTTIDVETYRAATRDASASKGVASTSGGLIGRLAFVERTDVGTETVGTEEGGGEDEDGEDDDANEEDTREEVPTPALEAPVERLGSEKRRKAKLKKKLRAKKQRRC</sequence>
<dbReference type="OrthoDB" id="10645621at2759"/>
<feature type="compositionally biased region" description="Acidic residues" evidence="1">
    <location>
        <begin position="136"/>
        <end position="154"/>
    </location>
</feature>
<feature type="region of interest" description="Disordered" evidence="1">
    <location>
        <begin position="125"/>
        <end position="191"/>
    </location>
</feature>
<dbReference type="EMBL" id="CAID01000008">
    <property type="protein sequence ID" value="CEG01547.1"/>
    <property type="molecule type" value="Genomic_DNA"/>
</dbReference>
<dbReference type="GeneID" id="34946068"/>
<feature type="region of interest" description="Disordered" evidence="1">
    <location>
        <begin position="1"/>
        <end position="20"/>
    </location>
</feature>
<dbReference type="AlphaFoldDB" id="A0A090MEX7"/>
<gene>
    <name evidence="2" type="ORF">OT_ostta08g03130</name>
</gene>
<accession>A0A090MEX7</accession>
<reference evidence="2 3" key="2">
    <citation type="journal article" date="2014" name="BMC Genomics">
        <title>An improved genome of the model marine alga Ostreococcus tauri unfolds by assessing Illumina de novo assemblies.</title>
        <authorList>
            <person name="Blanc-Mathieu R."/>
            <person name="Verhelst B."/>
            <person name="Derelle E."/>
            <person name="Rombauts S."/>
            <person name="Bouget F.Y."/>
            <person name="Carre I."/>
            <person name="Chateau A."/>
            <person name="Eyre-Walker A."/>
            <person name="Grimsley N."/>
            <person name="Moreau H."/>
            <person name="Piegu B."/>
            <person name="Rivals E."/>
            <person name="Schackwitz W."/>
            <person name="Van de Peer Y."/>
            <person name="Piganeau G."/>
        </authorList>
    </citation>
    <scope>NUCLEOTIDE SEQUENCE [LARGE SCALE GENOMIC DNA]</scope>
    <source>
        <strain evidence="3">OTTH 0595 / CCAP 157/2 / RCC745</strain>
    </source>
</reference>
<evidence type="ECO:0000313" key="3">
    <source>
        <dbReference type="Proteomes" id="UP000009170"/>
    </source>
</evidence>
<feature type="compositionally biased region" description="Basic residues" evidence="1">
    <location>
        <begin position="173"/>
        <end position="191"/>
    </location>
</feature>
<keyword evidence="3" id="KW-1185">Reference proteome</keyword>
<dbReference type="RefSeq" id="XP_022841022.1">
    <property type="nucleotide sequence ID" value="XM_022983624.1"/>
</dbReference>
<evidence type="ECO:0000256" key="1">
    <source>
        <dbReference type="SAM" id="MobiDB-lite"/>
    </source>
</evidence>